<dbReference type="InterPro" id="IPR025558">
    <property type="entry name" value="DUF4283"/>
</dbReference>
<reference evidence="2 3" key="1">
    <citation type="journal article" date="2023" name="Plants (Basel)">
        <title>Bridging the Gap: Combining Genomics and Transcriptomics Approaches to Understand Stylosanthes scabra, an Orphan Legume from the Brazilian Caatinga.</title>
        <authorList>
            <person name="Ferreira-Neto J.R.C."/>
            <person name="da Silva M.D."/>
            <person name="Binneck E."/>
            <person name="de Melo N.F."/>
            <person name="da Silva R.H."/>
            <person name="de Melo A.L.T.M."/>
            <person name="Pandolfi V."/>
            <person name="Bustamante F.O."/>
            <person name="Brasileiro-Vidal A.C."/>
            <person name="Benko-Iseppon A.M."/>
        </authorList>
    </citation>
    <scope>NUCLEOTIDE SEQUENCE [LARGE SCALE GENOMIC DNA]</scope>
    <source>
        <tissue evidence="2">Leaves</tissue>
    </source>
</reference>
<dbReference type="Proteomes" id="UP001341840">
    <property type="component" value="Unassembled WGS sequence"/>
</dbReference>
<gene>
    <name evidence="2" type="ORF">PIB30_012880</name>
</gene>
<comment type="caution">
    <text evidence="2">The sequence shown here is derived from an EMBL/GenBank/DDBJ whole genome shotgun (WGS) entry which is preliminary data.</text>
</comment>
<dbReference type="EMBL" id="JASCZI010181275">
    <property type="protein sequence ID" value="MED6180731.1"/>
    <property type="molecule type" value="Genomic_DNA"/>
</dbReference>
<organism evidence="2 3">
    <name type="scientific">Stylosanthes scabra</name>
    <dbReference type="NCBI Taxonomy" id="79078"/>
    <lineage>
        <taxon>Eukaryota</taxon>
        <taxon>Viridiplantae</taxon>
        <taxon>Streptophyta</taxon>
        <taxon>Embryophyta</taxon>
        <taxon>Tracheophyta</taxon>
        <taxon>Spermatophyta</taxon>
        <taxon>Magnoliopsida</taxon>
        <taxon>eudicotyledons</taxon>
        <taxon>Gunneridae</taxon>
        <taxon>Pentapetalae</taxon>
        <taxon>rosids</taxon>
        <taxon>fabids</taxon>
        <taxon>Fabales</taxon>
        <taxon>Fabaceae</taxon>
        <taxon>Papilionoideae</taxon>
        <taxon>50 kb inversion clade</taxon>
        <taxon>dalbergioids sensu lato</taxon>
        <taxon>Dalbergieae</taxon>
        <taxon>Pterocarpus clade</taxon>
        <taxon>Stylosanthes</taxon>
    </lineage>
</organism>
<name>A0ABU6W7F0_9FABA</name>
<protein>
    <recommendedName>
        <fullName evidence="1">DUF4283 domain-containing protein</fullName>
    </recommendedName>
</protein>
<accession>A0ABU6W7F0</accession>
<evidence type="ECO:0000313" key="3">
    <source>
        <dbReference type="Proteomes" id="UP001341840"/>
    </source>
</evidence>
<proteinExistence type="predicted"/>
<evidence type="ECO:0000259" key="1">
    <source>
        <dbReference type="Pfam" id="PF14111"/>
    </source>
</evidence>
<feature type="domain" description="DUF4283" evidence="1">
    <location>
        <begin position="56"/>
        <end position="129"/>
    </location>
</feature>
<sequence length="142" mass="16049">MSGWPKADWFLVIPGLAHPHSELHAMEEMNAHPIEGDEIVVEQVKQDGYNEDNLNLVAKVISDKEIMFRTTKSVLMGIWGNLKGVNISDVARNTVLISFQDFSKGFKLWMGGPWSIKGCLVNMQPWNGKKSVMEADFKKMEL</sequence>
<evidence type="ECO:0000313" key="2">
    <source>
        <dbReference type="EMBL" id="MED6180731.1"/>
    </source>
</evidence>
<dbReference type="Pfam" id="PF14111">
    <property type="entry name" value="DUF4283"/>
    <property type="match status" value="1"/>
</dbReference>
<keyword evidence="3" id="KW-1185">Reference proteome</keyword>